<dbReference type="InterPro" id="IPR004090">
    <property type="entry name" value="Chemotax_Me-accpt_rcpt"/>
</dbReference>
<keyword evidence="4" id="KW-0812">Transmembrane</keyword>
<dbReference type="PANTHER" id="PTHR43531">
    <property type="entry name" value="PROTEIN ICFG"/>
    <property type="match status" value="1"/>
</dbReference>
<dbReference type="EMBL" id="JAGQDG010000001">
    <property type="protein sequence ID" value="MBQ0933944.1"/>
    <property type="molecule type" value="Genomic_DNA"/>
</dbReference>
<feature type="transmembrane region" description="Helical" evidence="4">
    <location>
        <begin position="292"/>
        <end position="314"/>
    </location>
</feature>
<keyword evidence="8" id="KW-1185">Reference proteome</keyword>
<dbReference type="SMART" id="SM00304">
    <property type="entry name" value="HAMP"/>
    <property type="match status" value="1"/>
</dbReference>
<evidence type="ECO:0000256" key="1">
    <source>
        <dbReference type="ARBA" id="ARBA00022481"/>
    </source>
</evidence>
<evidence type="ECO:0000313" key="7">
    <source>
        <dbReference type="EMBL" id="MBQ0933944.1"/>
    </source>
</evidence>
<dbReference type="PANTHER" id="PTHR43531:SF14">
    <property type="entry name" value="METHYL-ACCEPTING CHEMOTAXIS PROTEIN I-RELATED"/>
    <property type="match status" value="1"/>
</dbReference>
<dbReference type="InterPro" id="IPR051310">
    <property type="entry name" value="MCP_chemotaxis"/>
</dbReference>
<dbReference type="InterPro" id="IPR003660">
    <property type="entry name" value="HAMP_dom"/>
</dbReference>
<dbReference type="CDD" id="cd06225">
    <property type="entry name" value="HAMP"/>
    <property type="match status" value="1"/>
</dbReference>
<dbReference type="PRINTS" id="PR00260">
    <property type="entry name" value="CHEMTRNSDUCR"/>
</dbReference>
<evidence type="ECO:0000256" key="4">
    <source>
        <dbReference type="SAM" id="Phobius"/>
    </source>
</evidence>
<dbReference type="InterPro" id="IPR004089">
    <property type="entry name" value="MCPsignal_dom"/>
</dbReference>
<sequence length="624" mass="65677">MLAVPTVLHVQNTLSDLRQASREELGLQPATELLKLIRLTQQHRGLSNGALGGNADAAGQRAKVQEAVEAGWAVASEKLALVGHPEDVKNLEALQQRFKALGADVAAKRIAAGQSFKLHTELITQQLNLLYDVAVDAELVLHPQPTGYFLQDVLLRSLPALSETLGQMRGAGMGLLVRGEASAQDKARLQAQIALARVQAQEVQRALQMAAQDPKVASALGEAKAQAQAAVEQGLSLVEQQLVAAETLNHPSADYWAKMTQVIDAQFKLGDLTQETLFADLTLNVSTVKKTLWLSMIWIALVLLGSFGLMMAVWRQTTTSLRQAVAVAEAVASGDLSQKLAAQGEDEMAQLLRALSRMTHSLSQVVAVVRGNAEQVATASAQIAQGNHDLSSRTEQQASALQQTAASMDELGSTVSQNADNARQANQLAQGASDVAARGGEAVGEVVATMHQISASAKQIADIIGTIDGIAFQTNILALNAAVEAARAGEQGRGFAVVAAEVRSLAQRSAAAAREIKGLITTSVERVEQGRAQVDRAGATMEEIVSAIKRVSDIMGEISTASVEQSSGVSQVGQAVSQMDQATQQNAALVEQSAAAAESLRGQALELQRAVASFRLSQGAYAAA</sequence>
<name>A0ABS5DSB2_9BURK</name>
<accession>A0ABS5DSB2</accession>
<evidence type="ECO:0000256" key="2">
    <source>
        <dbReference type="ARBA" id="ARBA00029447"/>
    </source>
</evidence>
<evidence type="ECO:0000256" key="3">
    <source>
        <dbReference type="PROSITE-ProRule" id="PRU00284"/>
    </source>
</evidence>
<organism evidence="7 8">
    <name type="scientific">Ideonella paludis</name>
    <dbReference type="NCBI Taxonomy" id="1233411"/>
    <lineage>
        <taxon>Bacteria</taxon>
        <taxon>Pseudomonadati</taxon>
        <taxon>Pseudomonadota</taxon>
        <taxon>Betaproteobacteria</taxon>
        <taxon>Burkholderiales</taxon>
        <taxon>Sphaerotilaceae</taxon>
        <taxon>Ideonella</taxon>
    </lineage>
</organism>
<dbReference type="SMART" id="SM00283">
    <property type="entry name" value="MA"/>
    <property type="match status" value="1"/>
</dbReference>
<dbReference type="Pfam" id="PF00672">
    <property type="entry name" value="HAMP"/>
    <property type="match status" value="1"/>
</dbReference>
<protein>
    <submittedName>
        <fullName evidence="7">HAMP domain-containing protein</fullName>
    </submittedName>
</protein>
<dbReference type="Pfam" id="PF00015">
    <property type="entry name" value="MCPsignal"/>
    <property type="match status" value="1"/>
</dbReference>
<proteinExistence type="inferred from homology"/>
<dbReference type="PROSITE" id="PS50885">
    <property type="entry name" value="HAMP"/>
    <property type="match status" value="1"/>
</dbReference>
<keyword evidence="1" id="KW-0488">Methylation</keyword>
<dbReference type="Proteomes" id="UP000672097">
    <property type="component" value="Unassembled WGS sequence"/>
</dbReference>
<evidence type="ECO:0000259" key="6">
    <source>
        <dbReference type="PROSITE" id="PS50885"/>
    </source>
</evidence>
<keyword evidence="4" id="KW-1133">Transmembrane helix</keyword>
<feature type="domain" description="HAMP" evidence="6">
    <location>
        <begin position="315"/>
        <end position="367"/>
    </location>
</feature>
<evidence type="ECO:0000259" key="5">
    <source>
        <dbReference type="PROSITE" id="PS50111"/>
    </source>
</evidence>
<keyword evidence="4" id="KW-0472">Membrane</keyword>
<comment type="similarity">
    <text evidence="2">Belongs to the methyl-accepting chemotaxis (MCP) protein family.</text>
</comment>
<evidence type="ECO:0000313" key="8">
    <source>
        <dbReference type="Proteomes" id="UP000672097"/>
    </source>
</evidence>
<comment type="caution">
    <text evidence="7">The sequence shown here is derived from an EMBL/GenBank/DDBJ whole genome shotgun (WGS) entry which is preliminary data.</text>
</comment>
<dbReference type="Gene3D" id="1.10.287.950">
    <property type="entry name" value="Methyl-accepting chemotaxis protein"/>
    <property type="match status" value="1"/>
</dbReference>
<dbReference type="CDD" id="cd11386">
    <property type="entry name" value="MCP_signal"/>
    <property type="match status" value="1"/>
</dbReference>
<reference evidence="7 8" key="1">
    <citation type="submission" date="2021-04" db="EMBL/GenBank/DDBJ databases">
        <title>The genome sequence of type strain Ideonella paludis KCTC 32238.</title>
        <authorList>
            <person name="Liu Y."/>
        </authorList>
    </citation>
    <scope>NUCLEOTIDE SEQUENCE [LARGE SCALE GENOMIC DNA]</scope>
    <source>
        <strain evidence="7 8">KCTC 32238</strain>
    </source>
</reference>
<dbReference type="PROSITE" id="PS50111">
    <property type="entry name" value="CHEMOTAXIS_TRANSDUC_2"/>
    <property type="match status" value="1"/>
</dbReference>
<gene>
    <name evidence="7" type="ORF">KAK11_01300</name>
</gene>
<feature type="domain" description="Methyl-accepting transducer" evidence="5">
    <location>
        <begin position="372"/>
        <end position="601"/>
    </location>
</feature>
<keyword evidence="3" id="KW-0807">Transducer</keyword>
<dbReference type="SUPFAM" id="SSF58104">
    <property type="entry name" value="Methyl-accepting chemotaxis protein (MCP) signaling domain"/>
    <property type="match status" value="1"/>
</dbReference>